<sequence>MASVNQATLIGFVGDEPKIVQTRNNKTMASFSIATTERGYKKQDGTVVEDITDWHNVIFFGKPAEIIQRYVHRGSQLYVQGKMRTRSYVDKDNITRYVTEIIGDNFQLLDKPSNSNAQQASTTAQYPNPDDDIPF</sequence>
<evidence type="ECO:0000313" key="5">
    <source>
        <dbReference type="EMBL" id="TGY74189.1"/>
    </source>
</evidence>
<dbReference type="AlphaFoldDB" id="A0A4V3RUA9"/>
<dbReference type="GO" id="GO:0006310">
    <property type="term" value="P:DNA recombination"/>
    <property type="evidence" value="ECO:0007669"/>
    <property type="project" value="UniProtKB-UniRule"/>
</dbReference>
<name>A0A4V3RUA9_9BACT</name>
<dbReference type="InterPro" id="IPR012340">
    <property type="entry name" value="NA-bd_OB-fold"/>
</dbReference>
<dbReference type="EMBL" id="SRYD01000024">
    <property type="protein sequence ID" value="TGY74189.1"/>
    <property type="molecule type" value="Genomic_DNA"/>
</dbReference>
<gene>
    <name evidence="5" type="ORF">E5333_07120</name>
</gene>
<dbReference type="HAMAP" id="MF_00984">
    <property type="entry name" value="SSB"/>
    <property type="match status" value="1"/>
</dbReference>
<organism evidence="5 6">
    <name type="scientific">Muribaculum intestinale</name>
    <dbReference type="NCBI Taxonomy" id="1796646"/>
    <lineage>
        <taxon>Bacteria</taxon>
        <taxon>Pseudomonadati</taxon>
        <taxon>Bacteroidota</taxon>
        <taxon>Bacteroidia</taxon>
        <taxon>Bacteroidales</taxon>
        <taxon>Muribaculaceae</taxon>
        <taxon>Muribaculum</taxon>
    </lineage>
</organism>
<evidence type="ECO:0000256" key="1">
    <source>
        <dbReference type="ARBA" id="ARBA00023125"/>
    </source>
</evidence>
<comment type="caution">
    <text evidence="5">The sequence shown here is derived from an EMBL/GenBank/DDBJ whole genome shotgun (WGS) entry which is preliminary data.</text>
</comment>
<protein>
    <recommendedName>
        <fullName evidence="2 3">Single-stranded DNA-binding protein</fullName>
        <shortName evidence="2">SSB</shortName>
    </recommendedName>
</protein>
<dbReference type="PROSITE" id="PS50935">
    <property type="entry name" value="SSB"/>
    <property type="match status" value="1"/>
</dbReference>
<dbReference type="PANTHER" id="PTHR10302">
    <property type="entry name" value="SINGLE-STRANDED DNA-BINDING PROTEIN"/>
    <property type="match status" value="1"/>
</dbReference>
<feature type="short sequence motif" description="Important for interaction with partner proteins" evidence="2">
    <location>
        <begin position="130"/>
        <end position="135"/>
    </location>
</feature>
<dbReference type="GO" id="GO:0003697">
    <property type="term" value="F:single-stranded DNA binding"/>
    <property type="evidence" value="ECO:0007669"/>
    <property type="project" value="UniProtKB-UniRule"/>
</dbReference>
<keyword evidence="2" id="KW-0227">DNA damage</keyword>
<dbReference type="Pfam" id="PF00436">
    <property type="entry name" value="SSB"/>
    <property type="match status" value="1"/>
</dbReference>
<evidence type="ECO:0000256" key="4">
    <source>
        <dbReference type="SAM" id="MobiDB-lite"/>
    </source>
</evidence>
<comment type="subunit">
    <text evidence="2">Homotetramer.</text>
</comment>
<dbReference type="GO" id="GO:0006260">
    <property type="term" value="P:DNA replication"/>
    <property type="evidence" value="ECO:0007669"/>
    <property type="project" value="UniProtKB-UniRule"/>
</dbReference>
<comment type="caution">
    <text evidence="2">Lacks conserved residue(s) required for the propagation of feature annotation.</text>
</comment>
<dbReference type="InterPro" id="IPR000424">
    <property type="entry name" value="Primosome_PriB/ssb"/>
</dbReference>
<dbReference type="Gene3D" id="2.40.50.140">
    <property type="entry name" value="Nucleic acid-binding proteins"/>
    <property type="match status" value="1"/>
</dbReference>
<dbReference type="PANTHER" id="PTHR10302:SF0">
    <property type="entry name" value="SINGLE-STRANDED DNA-BINDING PROTEIN, MITOCHONDRIAL"/>
    <property type="match status" value="1"/>
</dbReference>
<dbReference type="Proteomes" id="UP000306630">
    <property type="component" value="Unassembled WGS sequence"/>
</dbReference>
<accession>A0A4V3RUA9</accession>
<reference evidence="5 6" key="1">
    <citation type="submission" date="2019-04" db="EMBL/GenBank/DDBJ databases">
        <title>Microbes associate with the intestines of laboratory mice.</title>
        <authorList>
            <person name="Navarre W."/>
            <person name="Wong E."/>
            <person name="Huang K."/>
            <person name="Tropini C."/>
            <person name="Ng K."/>
            <person name="Yu B."/>
        </authorList>
    </citation>
    <scope>NUCLEOTIDE SEQUENCE [LARGE SCALE GENOMIC DNA]</scope>
    <source>
        <strain evidence="5 6">NM06_A21</strain>
    </source>
</reference>
<feature type="compositionally biased region" description="Polar residues" evidence="4">
    <location>
        <begin position="112"/>
        <end position="126"/>
    </location>
</feature>
<keyword evidence="2" id="KW-0235">DNA replication</keyword>
<dbReference type="PIRSF" id="PIRSF002070">
    <property type="entry name" value="SSB"/>
    <property type="match status" value="1"/>
</dbReference>
<evidence type="ECO:0000256" key="2">
    <source>
        <dbReference type="HAMAP-Rule" id="MF_00984"/>
    </source>
</evidence>
<dbReference type="GO" id="GO:0006281">
    <property type="term" value="P:DNA repair"/>
    <property type="evidence" value="ECO:0007669"/>
    <property type="project" value="UniProtKB-UniRule"/>
</dbReference>
<dbReference type="CDD" id="cd04496">
    <property type="entry name" value="SSB_OBF"/>
    <property type="match status" value="1"/>
</dbReference>
<dbReference type="InterPro" id="IPR011344">
    <property type="entry name" value="ssDNA-bd"/>
</dbReference>
<comment type="function">
    <text evidence="2">Plays an important role in DNA replication, recombination and repair. Binds to ssDNA and to an array of partner proteins to recruit them to their sites of action during DNA metabolism.</text>
</comment>
<dbReference type="RefSeq" id="WP_135993178.1">
    <property type="nucleotide sequence ID" value="NZ_SRYD01000024.1"/>
</dbReference>
<proteinExistence type="inferred from homology"/>
<dbReference type="GO" id="GO:0009295">
    <property type="term" value="C:nucleoid"/>
    <property type="evidence" value="ECO:0007669"/>
    <property type="project" value="TreeGrafter"/>
</dbReference>
<keyword evidence="2" id="KW-0233">DNA recombination</keyword>
<keyword evidence="1 2" id="KW-0238">DNA-binding</keyword>
<dbReference type="NCBIfam" id="TIGR00621">
    <property type="entry name" value="ssb"/>
    <property type="match status" value="1"/>
</dbReference>
<evidence type="ECO:0000256" key="3">
    <source>
        <dbReference type="PIRNR" id="PIRNR002070"/>
    </source>
</evidence>
<dbReference type="SUPFAM" id="SSF50249">
    <property type="entry name" value="Nucleic acid-binding proteins"/>
    <property type="match status" value="1"/>
</dbReference>
<keyword evidence="2" id="KW-0234">DNA repair</keyword>
<evidence type="ECO:0000313" key="6">
    <source>
        <dbReference type="Proteomes" id="UP000306630"/>
    </source>
</evidence>
<feature type="region of interest" description="Disordered" evidence="4">
    <location>
        <begin position="112"/>
        <end position="135"/>
    </location>
</feature>